<proteinExistence type="predicted"/>
<organism evidence="1 2">
    <name type="scientific">Colletotrichum navitas</name>
    <dbReference type="NCBI Taxonomy" id="681940"/>
    <lineage>
        <taxon>Eukaryota</taxon>
        <taxon>Fungi</taxon>
        <taxon>Dikarya</taxon>
        <taxon>Ascomycota</taxon>
        <taxon>Pezizomycotina</taxon>
        <taxon>Sordariomycetes</taxon>
        <taxon>Hypocreomycetidae</taxon>
        <taxon>Glomerellales</taxon>
        <taxon>Glomerellaceae</taxon>
        <taxon>Colletotrichum</taxon>
        <taxon>Colletotrichum graminicola species complex</taxon>
    </lineage>
</organism>
<comment type="caution">
    <text evidence="1">The sequence shown here is derived from an EMBL/GenBank/DDBJ whole genome shotgun (WGS) entry which is preliminary data.</text>
</comment>
<reference evidence="1" key="1">
    <citation type="submission" date="2021-06" db="EMBL/GenBank/DDBJ databases">
        <title>Comparative genomics, transcriptomics and evolutionary studies reveal genomic signatures of adaptation to plant cell wall in hemibiotrophic fungi.</title>
        <authorList>
            <consortium name="DOE Joint Genome Institute"/>
            <person name="Baroncelli R."/>
            <person name="Diaz J.F."/>
            <person name="Benocci T."/>
            <person name="Peng M."/>
            <person name="Battaglia E."/>
            <person name="Haridas S."/>
            <person name="Andreopoulos W."/>
            <person name="Labutti K."/>
            <person name="Pangilinan J."/>
            <person name="Floch G.L."/>
            <person name="Makela M.R."/>
            <person name="Henrissat B."/>
            <person name="Grigoriev I.V."/>
            <person name="Crouch J.A."/>
            <person name="De Vries R.P."/>
            <person name="Sukno S.A."/>
            <person name="Thon M.R."/>
        </authorList>
    </citation>
    <scope>NUCLEOTIDE SEQUENCE</scope>
    <source>
        <strain evidence="1">CBS 125086</strain>
    </source>
</reference>
<evidence type="ECO:0000313" key="2">
    <source>
        <dbReference type="Proteomes" id="UP001230504"/>
    </source>
</evidence>
<evidence type="ECO:0000313" key="1">
    <source>
        <dbReference type="EMBL" id="KAK1573024.1"/>
    </source>
</evidence>
<keyword evidence="2" id="KW-1185">Reference proteome</keyword>
<dbReference type="Proteomes" id="UP001230504">
    <property type="component" value="Unassembled WGS sequence"/>
</dbReference>
<sequence length="166" mass="18586">MGASVPTWGQEACGAHNRYNFIDVDWVDPSDEALSNQPTSYHRIRQPHQQRSMPVLSTLEDWVPVVFPRHGSAPSSLSAARIHLILFLCFTPHPLALRHWCSRRTSNTELGNEFPPPQLITTLQSYPHQRSGRPIPALSGPIHRYLLQCALLASVLNGTPMLPLII</sequence>
<gene>
    <name evidence="1" type="ORF">LY79DRAFT_38531</name>
</gene>
<accession>A0AAD8PMT9</accession>
<dbReference type="AlphaFoldDB" id="A0AAD8PMT9"/>
<dbReference type="GeneID" id="85437134"/>
<dbReference type="EMBL" id="JAHLJV010000100">
    <property type="protein sequence ID" value="KAK1573024.1"/>
    <property type="molecule type" value="Genomic_DNA"/>
</dbReference>
<dbReference type="RefSeq" id="XP_060408738.1">
    <property type="nucleotide sequence ID" value="XM_060552894.1"/>
</dbReference>
<protein>
    <submittedName>
        <fullName evidence="1">Uncharacterized protein</fullName>
    </submittedName>
</protein>
<name>A0AAD8PMT9_9PEZI</name>